<gene>
    <name evidence="4" type="ORF">SP90_16440</name>
</gene>
<dbReference type="GO" id="GO:0005509">
    <property type="term" value="F:calcium ion binding"/>
    <property type="evidence" value="ECO:0007669"/>
    <property type="project" value="InterPro"/>
</dbReference>
<dbReference type="PANTHER" id="PTHR38340">
    <property type="entry name" value="S-LAYER PROTEIN"/>
    <property type="match status" value="1"/>
</dbReference>
<proteinExistence type="predicted"/>
<dbReference type="PANTHER" id="PTHR38340:SF1">
    <property type="entry name" value="S-LAYER PROTEIN"/>
    <property type="match status" value="1"/>
</dbReference>
<dbReference type="GO" id="GO:0005576">
    <property type="term" value="C:extracellular region"/>
    <property type="evidence" value="ECO:0007669"/>
    <property type="project" value="UniProtKB-SubCell"/>
</dbReference>
<dbReference type="PRINTS" id="PR00313">
    <property type="entry name" value="CABNDNGRPT"/>
</dbReference>
<dbReference type="InterPro" id="IPR011049">
    <property type="entry name" value="Serralysin-like_metalloprot_C"/>
</dbReference>
<evidence type="ECO:0000256" key="2">
    <source>
        <dbReference type="ARBA" id="ARBA00022525"/>
    </source>
</evidence>
<dbReference type="SUPFAM" id="SSF51120">
    <property type="entry name" value="beta-Roll"/>
    <property type="match status" value="2"/>
</dbReference>
<feature type="non-terminal residue" evidence="4">
    <location>
        <position position="1"/>
    </location>
</feature>
<dbReference type="InterPro" id="IPR050557">
    <property type="entry name" value="RTX_toxin/Mannuronan_C5-epim"/>
</dbReference>
<dbReference type="RefSeq" id="WP_269449377.1">
    <property type="nucleotide sequence ID" value="NZ_JXMS01000056.1"/>
</dbReference>
<dbReference type="EMBL" id="JXMS01000056">
    <property type="protein sequence ID" value="OBQ45744.1"/>
    <property type="molecule type" value="Genomic_DNA"/>
</dbReference>
<keyword evidence="2" id="KW-0964">Secreted</keyword>
<evidence type="ECO:0000313" key="4">
    <source>
        <dbReference type="EMBL" id="OBQ45744.1"/>
    </source>
</evidence>
<comment type="subcellular location">
    <subcellularLocation>
        <location evidence="1">Secreted</location>
    </subcellularLocation>
</comment>
<dbReference type="Pfam" id="PF00353">
    <property type="entry name" value="HemolysinCabind"/>
    <property type="match status" value="4"/>
</dbReference>
<dbReference type="InterPro" id="IPR001343">
    <property type="entry name" value="Hemolysn_Ca-bd"/>
</dbReference>
<evidence type="ECO:0008006" key="6">
    <source>
        <dbReference type="Google" id="ProtNLM"/>
    </source>
</evidence>
<sequence length="294" mass="30717">GEDGDDTITTTGSAYQHVQGGNGNDTIRTGSANDAIYGGADNDTIWAGAGNNAIWGGTGEDEIHSGSGNDTIDAGDDNDTIWAGDGTNTIDAGKGDDIIHAGANADTYKYSKGDGHDVIYDNESGAVTADHTLDAIRFSSDIAYNDLQFAIDGNDLLITFKNSPEDSIRIKDAATNPEHAVEKILIENRYNASQVSTYYVENGLFTHTLTNNDDSFDGSAYTTRLDVIGLDGADTITTSNKQDTIHSGAGDDKITATGNDTVYAGDGDDTITGDANNLYAGAGNDTITIDNTST</sequence>
<evidence type="ECO:0000256" key="3">
    <source>
        <dbReference type="SAM" id="MobiDB-lite"/>
    </source>
</evidence>
<feature type="non-terminal residue" evidence="4">
    <location>
        <position position="294"/>
    </location>
</feature>
<accession>A0A1B7X8P9</accession>
<evidence type="ECO:0000313" key="5">
    <source>
        <dbReference type="Proteomes" id="UP000091979"/>
    </source>
</evidence>
<dbReference type="Proteomes" id="UP000091979">
    <property type="component" value="Unassembled WGS sequence"/>
</dbReference>
<dbReference type="STRING" id="1560234.SP90_16440"/>
<dbReference type="Gene3D" id="2.150.10.10">
    <property type="entry name" value="Serralysin-like metalloprotease, C-terminal"/>
    <property type="match status" value="3"/>
</dbReference>
<reference evidence="4 5" key="1">
    <citation type="submission" date="2015-01" db="EMBL/GenBank/DDBJ databases">
        <title>Desulfovibrio sp. JC271 draft genome sequence.</title>
        <authorList>
            <person name="Shivani Y."/>
            <person name="Subhash Y."/>
            <person name="Sasikala C."/>
            <person name="Ramana C.V."/>
        </authorList>
    </citation>
    <scope>NUCLEOTIDE SEQUENCE [LARGE SCALE GENOMIC DNA]</scope>
    <source>
        <strain evidence="4 5">JC271</strain>
    </source>
</reference>
<feature type="region of interest" description="Disordered" evidence="3">
    <location>
        <begin position="1"/>
        <end position="27"/>
    </location>
</feature>
<keyword evidence="5" id="KW-1185">Reference proteome</keyword>
<name>A0A1B7X8P9_9BACT</name>
<dbReference type="AlphaFoldDB" id="A0A1B7X8P9"/>
<protein>
    <recommendedName>
        <fullName evidence="6">Calcium-binding protein</fullName>
    </recommendedName>
</protein>
<comment type="caution">
    <text evidence="4">The sequence shown here is derived from an EMBL/GenBank/DDBJ whole genome shotgun (WGS) entry which is preliminary data.</text>
</comment>
<evidence type="ECO:0000256" key="1">
    <source>
        <dbReference type="ARBA" id="ARBA00004613"/>
    </source>
</evidence>
<organism evidence="4 5">
    <name type="scientific">Halodesulfovibrio spirochaetisodalis</name>
    <dbReference type="NCBI Taxonomy" id="1560234"/>
    <lineage>
        <taxon>Bacteria</taxon>
        <taxon>Pseudomonadati</taxon>
        <taxon>Thermodesulfobacteriota</taxon>
        <taxon>Desulfovibrionia</taxon>
        <taxon>Desulfovibrionales</taxon>
        <taxon>Desulfovibrionaceae</taxon>
        <taxon>Halodesulfovibrio</taxon>
    </lineage>
</organism>